<dbReference type="KEGG" id="medw:NCTC10132_00493"/>
<dbReference type="AlphaFoldDB" id="A0A3B0PUT5"/>
<sequence>MLLKNNIFIFEAKKDKYRVYKDKYETLMVTKENDTQIHLTNIRVSDFLLGW</sequence>
<accession>A0A3B0PUT5</accession>
<evidence type="ECO:0000313" key="1">
    <source>
        <dbReference type="EMBL" id="SYV97134.1"/>
    </source>
</evidence>
<protein>
    <submittedName>
        <fullName evidence="1">Uncharacterized protein</fullName>
    </submittedName>
</protein>
<dbReference type="EMBL" id="LS991951">
    <property type="protein sequence ID" value="SYV97134.1"/>
    <property type="molecule type" value="Genomic_DNA"/>
</dbReference>
<feature type="non-terminal residue" evidence="1">
    <location>
        <position position="51"/>
    </location>
</feature>
<organism evidence="1 2">
    <name type="scientific">Mycoplasmopsis edwardii</name>
    <dbReference type="NCBI Taxonomy" id="53558"/>
    <lineage>
        <taxon>Bacteria</taxon>
        <taxon>Bacillati</taxon>
        <taxon>Mycoplasmatota</taxon>
        <taxon>Mycoplasmoidales</taxon>
        <taxon>Metamycoplasmataceae</taxon>
        <taxon>Mycoplasmopsis</taxon>
    </lineage>
</organism>
<proteinExistence type="predicted"/>
<name>A0A3B0PUT5_9BACT</name>
<gene>
    <name evidence="1" type="ORF">NCTC10132_00493</name>
</gene>
<evidence type="ECO:0000313" key="2">
    <source>
        <dbReference type="Proteomes" id="UP000257559"/>
    </source>
</evidence>
<keyword evidence="2" id="KW-1185">Reference proteome</keyword>
<dbReference type="Proteomes" id="UP000257559">
    <property type="component" value="Chromosome"/>
</dbReference>
<reference evidence="2" key="1">
    <citation type="submission" date="2018-06" db="EMBL/GenBank/DDBJ databases">
        <authorList>
            <consortium name="Pathogen Informatics"/>
        </authorList>
    </citation>
    <scope>NUCLEOTIDE SEQUENCE [LARGE SCALE GENOMIC DNA]</scope>
    <source>
        <strain evidence="2">NCTC10132</strain>
    </source>
</reference>